<dbReference type="SUPFAM" id="SSF53335">
    <property type="entry name" value="S-adenosyl-L-methionine-dependent methyltransferases"/>
    <property type="match status" value="1"/>
</dbReference>
<dbReference type="EMBL" id="PUIV01000007">
    <property type="protein sequence ID" value="PWB94516.1"/>
    <property type="molecule type" value="Genomic_DNA"/>
</dbReference>
<protein>
    <submittedName>
        <fullName evidence="2">SAM-dependent methyltransferase</fullName>
    </submittedName>
</protein>
<proteinExistence type="predicted"/>
<reference evidence="2 3" key="1">
    <citation type="journal article" date="2018" name="Appl. Microbiol. Biotechnol.">
        <title>Co-cultivation of the strictly anaerobic methanogen Methanosarcina barkeri with aerobic methanotrophs in an oxygen-limited membrane bioreactor.</title>
        <authorList>
            <person name="In 't Zandt M.H."/>
            <person name="van den Bosch T.J.M."/>
            <person name="Rijkers R."/>
            <person name="van Kessel M.A.H.J."/>
            <person name="Jetten M.S.M."/>
            <person name="Welte C.U."/>
        </authorList>
    </citation>
    <scope>NUCLEOTIDE SEQUENCE [LARGE SCALE GENOMIC DNA]</scope>
    <source>
        <strain evidence="2 3">DSM 17706</strain>
    </source>
</reference>
<evidence type="ECO:0000313" key="3">
    <source>
        <dbReference type="Proteomes" id="UP000245137"/>
    </source>
</evidence>
<dbReference type="OrthoDB" id="189743at2"/>
<dbReference type="AlphaFoldDB" id="A0A2U1SSC0"/>
<accession>A0A2U1SSC0</accession>
<organism evidence="2 3">
    <name type="scientific">Methylosinus sporium</name>
    <dbReference type="NCBI Taxonomy" id="428"/>
    <lineage>
        <taxon>Bacteria</taxon>
        <taxon>Pseudomonadati</taxon>
        <taxon>Pseudomonadota</taxon>
        <taxon>Alphaproteobacteria</taxon>
        <taxon>Hyphomicrobiales</taxon>
        <taxon>Methylocystaceae</taxon>
        <taxon>Methylosinus</taxon>
    </lineage>
</organism>
<dbReference type="RefSeq" id="WP_108916600.1">
    <property type="nucleotide sequence ID" value="NZ_BGJY01000003.1"/>
</dbReference>
<dbReference type="PANTHER" id="PTHR43464:SF23">
    <property type="entry name" value="JUVENILE HORMONE ACID O-METHYLTRANSFERASE"/>
    <property type="match status" value="1"/>
</dbReference>
<dbReference type="PANTHER" id="PTHR43464">
    <property type="entry name" value="METHYLTRANSFERASE"/>
    <property type="match status" value="1"/>
</dbReference>
<keyword evidence="2" id="KW-0808">Transferase</keyword>
<gene>
    <name evidence="2" type="ORF">C5689_07215</name>
</gene>
<dbReference type="Gene3D" id="3.40.50.150">
    <property type="entry name" value="Vaccinia Virus protein VP39"/>
    <property type="match status" value="1"/>
</dbReference>
<dbReference type="GO" id="GO:0032259">
    <property type="term" value="P:methylation"/>
    <property type="evidence" value="ECO:0007669"/>
    <property type="project" value="UniProtKB-KW"/>
</dbReference>
<dbReference type="CDD" id="cd02440">
    <property type="entry name" value="AdoMet_MTases"/>
    <property type="match status" value="1"/>
</dbReference>
<sequence>MGEAGVTEEFFARRAAARARLDEIDPHKRPGGVEADPQRKDWFEAVYRLAEGDAAGVPWAHLAPHPLLADWLATRRLDGLRALDVGCGLGDNAEALAAAGANVTAFDLVGDAVAWAKRRFPQSAVEYRAADLFAAPEEWRGGFDLVHECYTLQALPDTLLDAAAQALAGLVAPGGLLLVIARARDEGQEIGGPPWPLPPSRMEALSVGGLRCETLEDISATNAMVRHWRAAFRRDG</sequence>
<keyword evidence="3" id="KW-1185">Reference proteome</keyword>
<evidence type="ECO:0000313" key="2">
    <source>
        <dbReference type="EMBL" id="PWB94516.1"/>
    </source>
</evidence>
<dbReference type="InterPro" id="IPR029063">
    <property type="entry name" value="SAM-dependent_MTases_sf"/>
</dbReference>
<evidence type="ECO:0000259" key="1">
    <source>
        <dbReference type="Pfam" id="PF13649"/>
    </source>
</evidence>
<comment type="caution">
    <text evidence="2">The sequence shown here is derived from an EMBL/GenBank/DDBJ whole genome shotgun (WGS) entry which is preliminary data.</text>
</comment>
<dbReference type="GO" id="GO:0010420">
    <property type="term" value="F:polyprenyldihydroxybenzoate methyltransferase activity"/>
    <property type="evidence" value="ECO:0007669"/>
    <property type="project" value="TreeGrafter"/>
</dbReference>
<keyword evidence="2" id="KW-0489">Methyltransferase</keyword>
<name>A0A2U1SSC0_METSR</name>
<dbReference type="InterPro" id="IPR041698">
    <property type="entry name" value="Methyltransf_25"/>
</dbReference>
<feature type="domain" description="Methyltransferase" evidence="1">
    <location>
        <begin position="83"/>
        <end position="175"/>
    </location>
</feature>
<dbReference type="Proteomes" id="UP000245137">
    <property type="component" value="Unassembled WGS sequence"/>
</dbReference>
<dbReference type="Pfam" id="PF13649">
    <property type="entry name" value="Methyltransf_25"/>
    <property type="match status" value="1"/>
</dbReference>